<dbReference type="EMBL" id="MHTH01000007">
    <property type="protein sequence ID" value="OHA58738.1"/>
    <property type="molecule type" value="Genomic_DNA"/>
</dbReference>
<evidence type="ECO:0000313" key="1">
    <source>
        <dbReference type="EMBL" id="OHA58738.1"/>
    </source>
</evidence>
<sequence>MLKRKTTVYHLSSEQGREAGMVDVYWLSRHQPTDEMLLAMYLLHGQRQNRLVNIWHEMPQFSDEQDFATAISSHDGFCYVVAPQNMIRLAAQAGLRFGIIDVFFERDEPKLSKVVHFNDNHQDYGNSREFDEMNISDHRRIVMIRGRLQRYHDRKEALGVSV</sequence>
<protein>
    <submittedName>
        <fullName evidence="1">Uncharacterized protein</fullName>
    </submittedName>
</protein>
<accession>A0A1G2QE53</accession>
<comment type="caution">
    <text evidence="1">The sequence shown here is derived from an EMBL/GenBank/DDBJ whole genome shotgun (WGS) entry which is preliminary data.</text>
</comment>
<proteinExistence type="predicted"/>
<dbReference type="Proteomes" id="UP000176222">
    <property type="component" value="Unassembled WGS sequence"/>
</dbReference>
<reference evidence="1 2" key="1">
    <citation type="journal article" date="2016" name="Nat. Commun.">
        <title>Thousands of microbial genomes shed light on interconnected biogeochemical processes in an aquifer system.</title>
        <authorList>
            <person name="Anantharaman K."/>
            <person name="Brown C.T."/>
            <person name="Hug L.A."/>
            <person name="Sharon I."/>
            <person name="Castelle C.J."/>
            <person name="Probst A.J."/>
            <person name="Thomas B.C."/>
            <person name="Singh A."/>
            <person name="Wilkins M.J."/>
            <person name="Karaoz U."/>
            <person name="Brodie E.L."/>
            <person name="Williams K.H."/>
            <person name="Hubbard S.S."/>
            <person name="Banfield J.F."/>
        </authorList>
    </citation>
    <scope>NUCLEOTIDE SEQUENCE [LARGE SCALE GENOMIC DNA]</scope>
</reference>
<dbReference type="AlphaFoldDB" id="A0A1G2QE53"/>
<evidence type="ECO:0000313" key="2">
    <source>
        <dbReference type="Proteomes" id="UP000176222"/>
    </source>
</evidence>
<gene>
    <name evidence="1" type="ORF">A2370_02075</name>
</gene>
<organism evidence="1 2">
    <name type="scientific">Candidatus Vogelbacteria bacterium RIFOXYB1_FULL_42_16</name>
    <dbReference type="NCBI Taxonomy" id="1802436"/>
    <lineage>
        <taxon>Bacteria</taxon>
        <taxon>Candidatus Vogeliibacteriota</taxon>
    </lineage>
</organism>
<name>A0A1G2QE53_9BACT</name>